<dbReference type="Proteomes" id="UP001341840">
    <property type="component" value="Unassembled WGS sequence"/>
</dbReference>
<evidence type="ECO:0000313" key="2">
    <source>
        <dbReference type="Proteomes" id="UP001341840"/>
    </source>
</evidence>
<evidence type="ECO:0000313" key="1">
    <source>
        <dbReference type="EMBL" id="MED6170008.1"/>
    </source>
</evidence>
<gene>
    <name evidence="1" type="ORF">PIB30_026464</name>
</gene>
<sequence>MKYDCFAVEGGGDLQILFHCRRQFPKYEADVRQAAFPSFDFNLQAKAAAGAHNLGDSHSFGEFVVAMAATPQLVSPKV</sequence>
<reference evidence="1 2" key="1">
    <citation type="journal article" date="2023" name="Plants (Basel)">
        <title>Bridging the Gap: Combining Genomics and Transcriptomics Approaches to Understand Stylosanthes scabra, an Orphan Legume from the Brazilian Caatinga.</title>
        <authorList>
            <person name="Ferreira-Neto J.R.C."/>
            <person name="da Silva M.D."/>
            <person name="Binneck E."/>
            <person name="de Melo N.F."/>
            <person name="da Silva R.H."/>
            <person name="de Melo A.L.T.M."/>
            <person name="Pandolfi V."/>
            <person name="Bustamante F.O."/>
            <person name="Brasileiro-Vidal A.C."/>
            <person name="Benko-Iseppon A.M."/>
        </authorList>
    </citation>
    <scope>NUCLEOTIDE SEQUENCE [LARGE SCALE GENOMIC DNA]</scope>
    <source>
        <tissue evidence="1">Leaves</tissue>
    </source>
</reference>
<comment type="caution">
    <text evidence="1">The sequence shown here is derived from an EMBL/GenBank/DDBJ whole genome shotgun (WGS) entry which is preliminary data.</text>
</comment>
<accession>A0ABU6VBV5</accession>
<proteinExistence type="predicted"/>
<dbReference type="EMBL" id="JASCZI010151134">
    <property type="protein sequence ID" value="MED6170008.1"/>
    <property type="molecule type" value="Genomic_DNA"/>
</dbReference>
<name>A0ABU6VBV5_9FABA</name>
<keyword evidence="2" id="KW-1185">Reference proteome</keyword>
<protein>
    <submittedName>
        <fullName evidence="1">Uncharacterized protein</fullName>
    </submittedName>
</protein>
<organism evidence="1 2">
    <name type="scientific">Stylosanthes scabra</name>
    <dbReference type="NCBI Taxonomy" id="79078"/>
    <lineage>
        <taxon>Eukaryota</taxon>
        <taxon>Viridiplantae</taxon>
        <taxon>Streptophyta</taxon>
        <taxon>Embryophyta</taxon>
        <taxon>Tracheophyta</taxon>
        <taxon>Spermatophyta</taxon>
        <taxon>Magnoliopsida</taxon>
        <taxon>eudicotyledons</taxon>
        <taxon>Gunneridae</taxon>
        <taxon>Pentapetalae</taxon>
        <taxon>rosids</taxon>
        <taxon>fabids</taxon>
        <taxon>Fabales</taxon>
        <taxon>Fabaceae</taxon>
        <taxon>Papilionoideae</taxon>
        <taxon>50 kb inversion clade</taxon>
        <taxon>dalbergioids sensu lato</taxon>
        <taxon>Dalbergieae</taxon>
        <taxon>Pterocarpus clade</taxon>
        <taxon>Stylosanthes</taxon>
    </lineage>
</organism>